<dbReference type="RefSeq" id="WP_121346534.1">
    <property type="nucleotide sequence ID" value="NZ_RBLG01000004.1"/>
</dbReference>
<keyword evidence="4" id="KW-1185">Reference proteome</keyword>
<evidence type="ECO:0000313" key="4">
    <source>
        <dbReference type="Proteomes" id="UP000276282"/>
    </source>
</evidence>
<organism evidence="3 4">
    <name type="scientific">Gillisia mitskevichiae</name>
    <dbReference type="NCBI Taxonomy" id="270921"/>
    <lineage>
        <taxon>Bacteria</taxon>
        <taxon>Pseudomonadati</taxon>
        <taxon>Bacteroidota</taxon>
        <taxon>Flavobacteriia</taxon>
        <taxon>Flavobacteriales</taxon>
        <taxon>Flavobacteriaceae</taxon>
        <taxon>Gillisia</taxon>
    </lineage>
</organism>
<accession>A0A495P321</accession>
<dbReference type="PROSITE" id="PS50983">
    <property type="entry name" value="FE_B12_PBP"/>
    <property type="match status" value="1"/>
</dbReference>
<name>A0A495P321_9FLAO</name>
<dbReference type="PANTHER" id="PTHR30535:SF35">
    <property type="entry name" value="PERIPLASMIC BINDING PROTEIN"/>
    <property type="match status" value="1"/>
</dbReference>
<dbReference type="PANTHER" id="PTHR30535">
    <property type="entry name" value="VITAMIN B12-BINDING PROTEIN"/>
    <property type="match status" value="1"/>
</dbReference>
<evidence type="ECO:0000259" key="2">
    <source>
        <dbReference type="PROSITE" id="PS50983"/>
    </source>
</evidence>
<keyword evidence="1" id="KW-0732">Signal</keyword>
<gene>
    <name evidence="3" type="ORF">BC962_2736</name>
</gene>
<dbReference type="AlphaFoldDB" id="A0A495P321"/>
<protein>
    <submittedName>
        <fullName evidence="3">ABC-type Fe3+-hydroxamate transport system substrate-binding protein</fullName>
    </submittedName>
</protein>
<comment type="caution">
    <text evidence="3">The sequence shown here is derived from an EMBL/GenBank/DDBJ whole genome shotgun (WGS) entry which is preliminary data.</text>
</comment>
<evidence type="ECO:0000313" key="3">
    <source>
        <dbReference type="EMBL" id="RKS45061.1"/>
    </source>
</evidence>
<dbReference type="Proteomes" id="UP000276282">
    <property type="component" value="Unassembled WGS sequence"/>
</dbReference>
<dbReference type="InterPro" id="IPR050902">
    <property type="entry name" value="ABC_Transporter_SBP"/>
</dbReference>
<reference evidence="3 4" key="1">
    <citation type="submission" date="2018-10" db="EMBL/GenBank/DDBJ databases">
        <title>Genomic Encyclopedia of Archaeal and Bacterial Type Strains, Phase II (KMG-II): from individual species to whole genera.</title>
        <authorList>
            <person name="Goeker M."/>
        </authorList>
    </citation>
    <scope>NUCLEOTIDE SEQUENCE [LARGE SCALE GENOMIC DNA]</scope>
    <source>
        <strain evidence="3 4">DSM 19839</strain>
    </source>
</reference>
<dbReference type="InterPro" id="IPR054828">
    <property type="entry name" value="Vit_B12_bind_prot"/>
</dbReference>
<proteinExistence type="predicted"/>
<dbReference type="NCBIfam" id="NF038402">
    <property type="entry name" value="TroA_like"/>
    <property type="match status" value="1"/>
</dbReference>
<dbReference type="InterPro" id="IPR002491">
    <property type="entry name" value="ABC_transptr_periplasmic_BD"/>
</dbReference>
<dbReference type="Pfam" id="PF01497">
    <property type="entry name" value="Peripla_BP_2"/>
    <property type="match status" value="1"/>
</dbReference>
<dbReference type="SUPFAM" id="SSF53807">
    <property type="entry name" value="Helical backbone' metal receptor"/>
    <property type="match status" value="1"/>
</dbReference>
<evidence type="ECO:0000256" key="1">
    <source>
        <dbReference type="ARBA" id="ARBA00022729"/>
    </source>
</evidence>
<dbReference type="OrthoDB" id="9816357at2"/>
<dbReference type="Gene3D" id="3.40.50.1980">
    <property type="entry name" value="Nitrogenase molybdenum iron protein domain"/>
    <property type="match status" value="2"/>
</dbReference>
<dbReference type="EMBL" id="RBLG01000004">
    <property type="protein sequence ID" value="RKS45061.1"/>
    <property type="molecule type" value="Genomic_DNA"/>
</dbReference>
<sequence length="265" mass="30513">MLVKDQLDREVDISKSFCRIVSLVPSLTELVVYLGLEEMLVGITKFCVHPKYLKKTKTIVGGTKQVHLDKIRALKPDLILCNKEENTLEMVQELEEICQVHISNIVSFSDSLELISSYGILFQKEMRSKQLISDLTQKTASFQKELSAEKLKVAYFIWRKPWMVVGGDTFINSMLEFNGWNNIFKGATGRYPEIDLKVLQNKNPDLILLSSEPFPFQQKHISEIRAFSNARIEIVDGEFFSWYGSRQLLALDYFKEIQAHLSKPL</sequence>
<feature type="domain" description="Fe/B12 periplasmic-binding" evidence="2">
    <location>
        <begin position="19"/>
        <end position="265"/>
    </location>
</feature>